<evidence type="ECO:0000313" key="3">
    <source>
        <dbReference type="RefSeq" id="XP_022291124.1"/>
    </source>
</evidence>
<dbReference type="KEGG" id="cvn:111102577"/>
<dbReference type="AlphaFoldDB" id="A0A8B8AKH5"/>
<dbReference type="RefSeq" id="XP_022291088.1">
    <property type="nucleotide sequence ID" value="XM_022435380.1"/>
</dbReference>
<dbReference type="Proteomes" id="UP000694844">
    <property type="component" value="Chromosome 7"/>
</dbReference>
<evidence type="ECO:0000313" key="1">
    <source>
        <dbReference type="Proteomes" id="UP000694844"/>
    </source>
</evidence>
<dbReference type="KEGG" id="cvn:111102600"/>
<sequence length="207" mass="23034">MNFVSPVTNGVGPEVSVSCSPEEETVNVAKDYLCIVDRVNCGLQTIKSELVALRKQDVKLLKQLIQISEVIQTFYQRVNKDSKATRSNDVSPDSGIEVSVTELPQVRRMPLVRQQSVPYYCRFNQTGSLLSSATSSFDDISEESADDSDSLFSLSLSGHFPPSFSISLNRARSLSYESPTADTETDSYFDEVLRKNVELWKQSVTVT</sequence>
<evidence type="ECO:0000313" key="2">
    <source>
        <dbReference type="RefSeq" id="XP_022291088.1"/>
    </source>
</evidence>
<name>A0A8B8AKH5_CRAVI</name>
<gene>
    <name evidence="2" type="primary">LOC111102577</name>
    <name evidence="3" type="synonym">LOC111102600</name>
</gene>
<dbReference type="OrthoDB" id="9948935at2759"/>
<protein>
    <submittedName>
        <fullName evidence="2">Uncharacterized protein LOC111102577</fullName>
    </submittedName>
    <submittedName>
        <fullName evidence="3">Uncharacterized protein LOC111102600</fullName>
    </submittedName>
</protein>
<dbReference type="GeneID" id="111102577"/>
<reference evidence="2 3" key="1">
    <citation type="submission" date="2025-04" db="UniProtKB">
        <authorList>
            <consortium name="RefSeq"/>
        </authorList>
    </citation>
    <scope>IDENTIFICATION</scope>
    <source>
        <tissue evidence="2 3">Whole sample</tissue>
    </source>
</reference>
<organism evidence="1 2">
    <name type="scientific">Crassostrea virginica</name>
    <name type="common">Eastern oyster</name>
    <dbReference type="NCBI Taxonomy" id="6565"/>
    <lineage>
        <taxon>Eukaryota</taxon>
        <taxon>Metazoa</taxon>
        <taxon>Spiralia</taxon>
        <taxon>Lophotrochozoa</taxon>
        <taxon>Mollusca</taxon>
        <taxon>Bivalvia</taxon>
        <taxon>Autobranchia</taxon>
        <taxon>Pteriomorphia</taxon>
        <taxon>Ostreida</taxon>
        <taxon>Ostreoidea</taxon>
        <taxon>Ostreidae</taxon>
        <taxon>Crassostrea</taxon>
    </lineage>
</organism>
<dbReference type="RefSeq" id="XP_022291124.1">
    <property type="nucleotide sequence ID" value="XM_022435416.1"/>
</dbReference>
<proteinExistence type="predicted"/>
<accession>A0A8B8AKH5</accession>
<keyword evidence="1" id="KW-1185">Reference proteome</keyword>